<evidence type="ECO:0000256" key="1">
    <source>
        <dbReference type="ARBA" id="ARBA00005446"/>
    </source>
</evidence>
<comment type="catalytic activity">
    <reaction evidence="8">
        <text>Couples ATP hydrolysis with the unwinding of duplex DNA by translocating in the 3'-5' direction.</text>
        <dbReference type="EC" id="5.6.2.4"/>
    </reaction>
</comment>
<evidence type="ECO:0000256" key="3">
    <source>
        <dbReference type="ARBA" id="ARBA00022801"/>
    </source>
</evidence>
<keyword evidence="4" id="KW-0347">Helicase</keyword>
<dbReference type="FunFam" id="3.40.50.300:FF:001544">
    <property type="entry name" value="ATP-dependent DNA helicase"/>
    <property type="match status" value="1"/>
</dbReference>
<evidence type="ECO:0000256" key="9">
    <source>
        <dbReference type="ARBA" id="ARBA00034808"/>
    </source>
</evidence>
<dbReference type="Pfam" id="PF00271">
    <property type="entry name" value="Helicase_C"/>
    <property type="match status" value="1"/>
</dbReference>
<dbReference type="PROSITE" id="PS51192">
    <property type="entry name" value="HELICASE_ATP_BIND_1"/>
    <property type="match status" value="1"/>
</dbReference>
<dbReference type="InterPro" id="IPR011545">
    <property type="entry name" value="DEAD/DEAH_box_helicase_dom"/>
</dbReference>
<dbReference type="GO" id="GO:0009378">
    <property type="term" value="F:four-way junction helicase activity"/>
    <property type="evidence" value="ECO:0007669"/>
    <property type="project" value="TreeGrafter"/>
</dbReference>
<dbReference type="SUPFAM" id="SSF52540">
    <property type="entry name" value="P-loop containing nucleoside triphosphate hydrolases"/>
    <property type="match status" value="2"/>
</dbReference>
<dbReference type="CDD" id="cd18015">
    <property type="entry name" value="DEXHc_RecQ1"/>
    <property type="match status" value="1"/>
</dbReference>
<sequence>MSGNSRLSAELMEIDTEVAKIDELVTTLKLKRRKLLEKKQQIEKTLELRSTAAAENAECFEGETFAWSAKARRALTDIFRIANFRPLQLSAINAVLSGEDTLLVMSTGGGKSLCYQLPAVISQGVALVVSPLISLIEDQLMNLRKWGVDAGALNQATTKEEDTRIQKALIDPKSTLRLLYVTPEKLAKSKRFMAKLEKCHELKLLRLIAIDEVHCCSQWGHDFRTDYKFLNVLKRQFRGVPLLGLTATATASVLDDVKTILGISGALVFRAGFNRENLFYEVRAKPSSAEQHLDDITGLILERFRDQSGIIYCFSRKESEEVATALRKRNIRAAHYHAQMESGERTKVHQRWTEGKYHIIVATVAFGKRRIGTSLIKLLQLQNWIIAELQTW</sequence>
<feature type="domain" description="Helicase C-terminal" evidence="12">
    <location>
        <begin position="292"/>
        <end position="392"/>
    </location>
</feature>
<evidence type="ECO:0000259" key="12">
    <source>
        <dbReference type="PROSITE" id="PS51194"/>
    </source>
</evidence>
<protein>
    <recommendedName>
        <fullName evidence="9">DNA 3'-5' helicase</fullName>
        <ecNumber evidence="9">5.6.2.4</ecNumber>
    </recommendedName>
    <alternativeName>
        <fullName evidence="10">DNA 3'-5' helicase Q1</fullName>
    </alternativeName>
</protein>
<evidence type="ECO:0000256" key="5">
    <source>
        <dbReference type="ARBA" id="ARBA00022840"/>
    </source>
</evidence>
<evidence type="ECO:0000256" key="6">
    <source>
        <dbReference type="ARBA" id="ARBA00023125"/>
    </source>
</evidence>
<evidence type="ECO:0000256" key="8">
    <source>
        <dbReference type="ARBA" id="ARBA00034617"/>
    </source>
</evidence>
<evidence type="ECO:0000256" key="4">
    <source>
        <dbReference type="ARBA" id="ARBA00022806"/>
    </source>
</evidence>
<dbReference type="NCBIfam" id="TIGR00614">
    <property type="entry name" value="recQ_fam"/>
    <property type="match status" value="1"/>
</dbReference>
<dbReference type="Proteomes" id="UP000887566">
    <property type="component" value="Unplaced"/>
</dbReference>
<dbReference type="Gene3D" id="3.40.50.300">
    <property type="entry name" value="P-loop containing nucleotide triphosphate hydrolases"/>
    <property type="match status" value="2"/>
</dbReference>
<dbReference type="GO" id="GO:0000724">
    <property type="term" value="P:double-strand break repair via homologous recombination"/>
    <property type="evidence" value="ECO:0007669"/>
    <property type="project" value="TreeGrafter"/>
</dbReference>
<dbReference type="PANTHER" id="PTHR13710">
    <property type="entry name" value="DNA HELICASE RECQ FAMILY MEMBER"/>
    <property type="match status" value="1"/>
</dbReference>
<evidence type="ECO:0000313" key="14">
    <source>
        <dbReference type="WBParaSite" id="PSAMB.scaffold5826size10809.g27361.t1"/>
    </source>
</evidence>
<dbReference type="GO" id="GO:0005524">
    <property type="term" value="F:ATP binding"/>
    <property type="evidence" value="ECO:0007669"/>
    <property type="project" value="UniProtKB-KW"/>
</dbReference>
<proteinExistence type="inferred from homology"/>
<dbReference type="EC" id="5.6.2.4" evidence="9"/>
<accession>A0A914X0C0</accession>
<evidence type="ECO:0000259" key="11">
    <source>
        <dbReference type="PROSITE" id="PS51192"/>
    </source>
</evidence>
<dbReference type="GO" id="GO:0016787">
    <property type="term" value="F:hydrolase activity"/>
    <property type="evidence" value="ECO:0007669"/>
    <property type="project" value="UniProtKB-KW"/>
</dbReference>
<dbReference type="InterPro" id="IPR001650">
    <property type="entry name" value="Helicase_C-like"/>
</dbReference>
<dbReference type="GO" id="GO:0005737">
    <property type="term" value="C:cytoplasm"/>
    <property type="evidence" value="ECO:0007669"/>
    <property type="project" value="TreeGrafter"/>
</dbReference>
<feature type="domain" description="Helicase ATP-binding" evidence="11">
    <location>
        <begin position="92"/>
        <end position="267"/>
    </location>
</feature>
<keyword evidence="2" id="KW-0547">Nucleotide-binding</keyword>
<dbReference type="InterPro" id="IPR004589">
    <property type="entry name" value="DNA_helicase_ATP-dep_RecQ"/>
</dbReference>
<dbReference type="WBParaSite" id="PSAMB.scaffold5826size10809.g27361.t1">
    <property type="protein sequence ID" value="PSAMB.scaffold5826size10809.g27361.t1"/>
    <property type="gene ID" value="PSAMB.scaffold5826size10809.g27361"/>
</dbReference>
<comment type="similarity">
    <text evidence="1">Belongs to the helicase family. RecQ subfamily.</text>
</comment>
<dbReference type="AlphaFoldDB" id="A0A914X0C0"/>
<dbReference type="Pfam" id="PF00270">
    <property type="entry name" value="DEAD"/>
    <property type="match status" value="1"/>
</dbReference>
<organism evidence="13 14">
    <name type="scientific">Plectus sambesii</name>
    <dbReference type="NCBI Taxonomy" id="2011161"/>
    <lineage>
        <taxon>Eukaryota</taxon>
        <taxon>Metazoa</taxon>
        <taxon>Ecdysozoa</taxon>
        <taxon>Nematoda</taxon>
        <taxon>Chromadorea</taxon>
        <taxon>Plectida</taxon>
        <taxon>Plectina</taxon>
        <taxon>Plectoidea</taxon>
        <taxon>Plectidae</taxon>
        <taxon>Plectus</taxon>
    </lineage>
</organism>
<evidence type="ECO:0000256" key="10">
    <source>
        <dbReference type="ARBA" id="ARBA00044566"/>
    </source>
</evidence>
<dbReference type="InterPro" id="IPR027417">
    <property type="entry name" value="P-loop_NTPase"/>
</dbReference>
<evidence type="ECO:0000256" key="7">
    <source>
        <dbReference type="ARBA" id="ARBA00023235"/>
    </source>
</evidence>
<name>A0A914X0C0_9BILA</name>
<keyword evidence="7" id="KW-0413">Isomerase</keyword>
<reference evidence="14" key="1">
    <citation type="submission" date="2022-11" db="UniProtKB">
        <authorList>
            <consortium name="WormBaseParasite"/>
        </authorList>
    </citation>
    <scope>IDENTIFICATION</scope>
</reference>
<dbReference type="GO" id="GO:0043138">
    <property type="term" value="F:3'-5' DNA helicase activity"/>
    <property type="evidence" value="ECO:0007669"/>
    <property type="project" value="UniProtKB-EC"/>
</dbReference>
<keyword evidence="6" id="KW-0238">DNA-binding</keyword>
<keyword evidence="3" id="KW-0378">Hydrolase</keyword>
<dbReference type="PROSITE" id="PS51194">
    <property type="entry name" value="HELICASE_CTER"/>
    <property type="match status" value="1"/>
</dbReference>
<dbReference type="GO" id="GO:0003677">
    <property type="term" value="F:DNA binding"/>
    <property type="evidence" value="ECO:0007669"/>
    <property type="project" value="UniProtKB-KW"/>
</dbReference>
<keyword evidence="5" id="KW-0067">ATP-binding</keyword>
<dbReference type="PANTHER" id="PTHR13710:SF105">
    <property type="entry name" value="ATP-DEPENDENT DNA HELICASE Q1"/>
    <property type="match status" value="1"/>
</dbReference>
<evidence type="ECO:0000313" key="13">
    <source>
        <dbReference type="Proteomes" id="UP000887566"/>
    </source>
</evidence>
<evidence type="ECO:0000256" key="2">
    <source>
        <dbReference type="ARBA" id="ARBA00022741"/>
    </source>
</evidence>
<dbReference type="SMART" id="SM00487">
    <property type="entry name" value="DEXDc"/>
    <property type="match status" value="1"/>
</dbReference>
<keyword evidence="13" id="KW-1185">Reference proteome</keyword>
<dbReference type="InterPro" id="IPR014001">
    <property type="entry name" value="Helicase_ATP-bd"/>
</dbReference>
<dbReference type="GO" id="GO:0005694">
    <property type="term" value="C:chromosome"/>
    <property type="evidence" value="ECO:0007669"/>
    <property type="project" value="TreeGrafter"/>
</dbReference>